<dbReference type="AlphaFoldDB" id="S0FX23"/>
<evidence type="ECO:0000313" key="2">
    <source>
        <dbReference type="EMBL" id="EMS73709.1"/>
    </source>
</evidence>
<sequence>MGTNNVLKLWYGQPADIQAGWNEALAMGNGRLGGMVFGGIAAERIQLNEDSEWYGGPRDRNNPDALKYLPEIRKLIAGGEIDKAERLACMALSGTPEGQRHYEPLGDLYLYFENHEQAGNYE</sequence>
<dbReference type="STRING" id="1195236.CTER_0242"/>
<gene>
    <name evidence="2" type="ORF">CTER_0242</name>
</gene>
<proteinExistence type="predicted"/>
<evidence type="ECO:0000313" key="3">
    <source>
        <dbReference type="Proteomes" id="UP000014155"/>
    </source>
</evidence>
<dbReference type="InterPro" id="IPR027414">
    <property type="entry name" value="GH95_N_dom"/>
</dbReference>
<dbReference type="PANTHER" id="PTHR31084:SF0">
    <property type="entry name" value="ALPHA-L-FUCOSIDASE 2"/>
    <property type="match status" value="1"/>
</dbReference>
<dbReference type="Gene3D" id="2.70.98.50">
    <property type="entry name" value="putative glycoside hydrolase family protein from bacillus halodurans"/>
    <property type="match status" value="1"/>
</dbReference>
<organism evidence="2 3">
    <name type="scientific">Ruminiclostridium cellobioparum subsp. termitidis CT1112</name>
    <dbReference type="NCBI Taxonomy" id="1195236"/>
    <lineage>
        <taxon>Bacteria</taxon>
        <taxon>Bacillati</taxon>
        <taxon>Bacillota</taxon>
        <taxon>Clostridia</taxon>
        <taxon>Eubacteriales</taxon>
        <taxon>Oscillospiraceae</taxon>
        <taxon>Ruminiclostridium</taxon>
    </lineage>
</organism>
<reference evidence="2 3" key="1">
    <citation type="journal article" date="2013" name="Genome Announc.">
        <title>Draft Genome Sequence of the Cellulolytic, Mesophilic, Anaerobic Bacterium Clostridium termitidis Strain CT1112 (DSM 5398).</title>
        <authorList>
            <person name="Lal S."/>
            <person name="Ramachandran U."/>
            <person name="Zhang X."/>
            <person name="Munir R."/>
            <person name="Sparling R."/>
            <person name="Levin D.B."/>
        </authorList>
    </citation>
    <scope>NUCLEOTIDE SEQUENCE [LARGE SCALE GENOMIC DNA]</scope>
    <source>
        <strain evidence="2 3">CT1112</strain>
    </source>
</reference>
<accession>S0FX23</accession>
<dbReference type="EMBL" id="AORV01000015">
    <property type="protein sequence ID" value="EMS73709.1"/>
    <property type="molecule type" value="Genomic_DNA"/>
</dbReference>
<dbReference type="PANTHER" id="PTHR31084">
    <property type="entry name" value="ALPHA-L-FUCOSIDASE 2"/>
    <property type="match status" value="1"/>
</dbReference>
<dbReference type="GO" id="GO:0004560">
    <property type="term" value="F:alpha-L-fucosidase activity"/>
    <property type="evidence" value="ECO:0007669"/>
    <property type="project" value="TreeGrafter"/>
</dbReference>
<comment type="caution">
    <text evidence="2">The sequence shown here is derived from an EMBL/GenBank/DDBJ whole genome shotgun (WGS) entry which is preliminary data.</text>
</comment>
<feature type="domain" description="Glycosyl hydrolase family 95 N-terminal" evidence="1">
    <location>
        <begin position="9"/>
        <end position="122"/>
    </location>
</feature>
<evidence type="ECO:0000259" key="1">
    <source>
        <dbReference type="Pfam" id="PF14498"/>
    </source>
</evidence>
<dbReference type="eggNOG" id="COG1554">
    <property type="taxonomic scope" value="Bacteria"/>
</dbReference>
<dbReference type="RefSeq" id="WP_004623475.1">
    <property type="nucleotide sequence ID" value="NZ_AORV01000015.1"/>
</dbReference>
<protein>
    <recommendedName>
        <fullName evidence="1">Glycosyl hydrolase family 95 N-terminal domain-containing protein</fullName>
    </recommendedName>
</protein>
<name>S0FX23_RUMCE</name>
<dbReference type="Pfam" id="PF14498">
    <property type="entry name" value="Glyco_hyd_65N_2"/>
    <property type="match status" value="1"/>
</dbReference>
<dbReference type="Proteomes" id="UP000014155">
    <property type="component" value="Unassembled WGS sequence"/>
</dbReference>
<dbReference type="PATRIC" id="fig|1195236.3.peg.547"/>
<keyword evidence="3" id="KW-1185">Reference proteome</keyword>